<dbReference type="RefSeq" id="WP_009281285.1">
    <property type="nucleotide sequence ID" value="NZ_CAIT01000005.1"/>
</dbReference>
<keyword evidence="1" id="KW-0732">Signal</keyword>
<dbReference type="Gene3D" id="3.10.450.50">
    <property type="match status" value="1"/>
</dbReference>
<evidence type="ECO:0000313" key="3">
    <source>
        <dbReference type="EMBL" id="CCH52701.1"/>
    </source>
</evidence>
<feature type="domain" description="DUF4440" evidence="2">
    <location>
        <begin position="27"/>
        <end position="132"/>
    </location>
</feature>
<evidence type="ECO:0000256" key="1">
    <source>
        <dbReference type="SAM" id="SignalP"/>
    </source>
</evidence>
<reference evidence="3 4" key="1">
    <citation type="journal article" date="2012" name="J. Bacteriol.">
        <title>Genome Sequence of the Filamentous Bacterium Fibrisoma limi BUZ 3T.</title>
        <authorList>
            <person name="Filippini M."/>
            <person name="Qi W."/>
            <person name="Jaenicke S."/>
            <person name="Goesmann A."/>
            <person name="Smits T.H."/>
            <person name="Bagheri H.C."/>
        </authorList>
    </citation>
    <scope>NUCLEOTIDE SEQUENCE [LARGE SCALE GENOMIC DNA]</scope>
    <source>
        <strain evidence="4">BUZ 3T</strain>
    </source>
</reference>
<dbReference type="STRING" id="1185876.BN8_01719"/>
<feature type="signal peptide" evidence="1">
    <location>
        <begin position="1"/>
        <end position="18"/>
    </location>
</feature>
<dbReference type="Proteomes" id="UP000009309">
    <property type="component" value="Unassembled WGS sequence"/>
</dbReference>
<comment type="caution">
    <text evidence="3">The sequence shown here is derived from an EMBL/GenBank/DDBJ whole genome shotgun (WGS) entry which is preliminary data.</text>
</comment>
<dbReference type="InterPro" id="IPR027843">
    <property type="entry name" value="DUF4440"/>
</dbReference>
<dbReference type="eggNOG" id="COG4319">
    <property type="taxonomic scope" value="Bacteria"/>
</dbReference>
<sequence>MKQFITLCLIAVAPIAYAQSPAEKDVMETEKRRFNALVSKDYTVLNQTLSDDLVYTHSNGLVDDKQSFIQSIKDGKLAYSAIDPQEQKVRLYGNTAIVNGVCQVKAVSNGETLSSRLRYTDVYVKKGKQWQLATWQSLRLTQ</sequence>
<accession>I2GFM6</accession>
<dbReference type="SUPFAM" id="SSF54427">
    <property type="entry name" value="NTF2-like"/>
    <property type="match status" value="1"/>
</dbReference>
<dbReference type="AlphaFoldDB" id="I2GFM6"/>
<evidence type="ECO:0000313" key="4">
    <source>
        <dbReference type="Proteomes" id="UP000009309"/>
    </source>
</evidence>
<dbReference type="OrthoDB" id="1445948at2"/>
<dbReference type="EMBL" id="CAIT01000005">
    <property type="protein sequence ID" value="CCH52701.1"/>
    <property type="molecule type" value="Genomic_DNA"/>
</dbReference>
<protein>
    <recommendedName>
        <fullName evidence="2">DUF4440 domain-containing protein</fullName>
    </recommendedName>
</protein>
<gene>
    <name evidence="3" type="ORF">BN8_01719</name>
</gene>
<feature type="chain" id="PRO_5003659494" description="DUF4440 domain-containing protein" evidence="1">
    <location>
        <begin position="19"/>
        <end position="142"/>
    </location>
</feature>
<organism evidence="3 4">
    <name type="scientific">Fibrisoma limi BUZ 3</name>
    <dbReference type="NCBI Taxonomy" id="1185876"/>
    <lineage>
        <taxon>Bacteria</taxon>
        <taxon>Pseudomonadati</taxon>
        <taxon>Bacteroidota</taxon>
        <taxon>Cytophagia</taxon>
        <taxon>Cytophagales</taxon>
        <taxon>Spirosomataceae</taxon>
        <taxon>Fibrisoma</taxon>
    </lineage>
</organism>
<evidence type="ECO:0000259" key="2">
    <source>
        <dbReference type="Pfam" id="PF14534"/>
    </source>
</evidence>
<proteinExistence type="predicted"/>
<name>I2GFM6_9BACT</name>
<keyword evidence="4" id="KW-1185">Reference proteome</keyword>
<dbReference type="InterPro" id="IPR032710">
    <property type="entry name" value="NTF2-like_dom_sf"/>
</dbReference>
<dbReference type="Pfam" id="PF14534">
    <property type="entry name" value="DUF4440"/>
    <property type="match status" value="1"/>
</dbReference>